<dbReference type="Pfam" id="PF09947">
    <property type="entry name" value="DUF2180"/>
    <property type="match status" value="1"/>
</dbReference>
<sequence length="75" mass="7709">MNCLTCTLHGDTAPATGLCHTCGTGVCREHTRVGLQNVRRGPIIGPALYGTERRVLCPDCATAGAETPVAVTTAA</sequence>
<evidence type="ECO:0000313" key="1">
    <source>
        <dbReference type="EMBL" id="RKM91430.1"/>
    </source>
</evidence>
<keyword evidence="2" id="KW-1185">Reference proteome</keyword>
<dbReference type="RefSeq" id="WP_043466366.1">
    <property type="nucleotide sequence ID" value="NZ_CP134822.1"/>
</dbReference>
<name>A0A3M8FDA7_9ACTN</name>
<dbReference type="AlphaFoldDB" id="A0A3M8FDA7"/>
<accession>A0A3M8FDA7</accession>
<evidence type="ECO:0000313" key="2">
    <source>
        <dbReference type="Proteomes" id="UP000028058"/>
    </source>
</evidence>
<protein>
    <submittedName>
        <fullName evidence="1">DUF2180 family protein</fullName>
    </submittedName>
</protein>
<comment type="caution">
    <text evidence="1">The sequence shown here is derived from an EMBL/GenBank/DDBJ whole genome shotgun (WGS) entry which is preliminary data.</text>
</comment>
<gene>
    <name evidence="1" type="ORF">SFRA_028170</name>
</gene>
<dbReference type="EMBL" id="JNAD02000017">
    <property type="protein sequence ID" value="RKM91430.1"/>
    <property type="molecule type" value="Genomic_DNA"/>
</dbReference>
<organism evidence="1 2">
    <name type="scientific">Streptomyces xinghaiensis</name>
    <dbReference type="NCBI Taxonomy" id="1038928"/>
    <lineage>
        <taxon>Bacteria</taxon>
        <taxon>Bacillati</taxon>
        <taxon>Actinomycetota</taxon>
        <taxon>Actinomycetes</taxon>
        <taxon>Kitasatosporales</taxon>
        <taxon>Streptomycetaceae</taxon>
        <taxon>Streptomyces</taxon>
    </lineage>
</organism>
<dbReference type="InterPro" id="IPR017211">
    <property type="entry name" value="UCP037465_Znf"/>
</dbReference>
<reference evidence="1 2" key="1">
    <citation type="journal article" date="2014" name="Genome Announc.">
        <title>Draft Genome Sequence of Streptomyces fradiae ATCC 19609, a Strain Highly Sensitive to Antibiotics.</title>
        <authorList>
            <person name="Bekker O.B."/>
            <person name="Klimina K.M."/>
            <person name="Vatlin A.A."/>
            <person name="Zakharevich N.V."/>
            <person name="Kasianov A.S."/>
            <person name="Danilenko V.N."/>
        </authorList>
    </citation>
    <scope>NUCLEOTIDE SEQUENCE [LARGE SCALE GENOMIC DNA]</scope>
    <source>
        <strain evidence="1 2">ATCC 19609</strain>
    </source>
</reference>
<dbReference type="Proteomes" id="UP000028058">
    <property type="component" value="Unassembled WGS sequence"/>
</dbReference>
<proteinExistence type="predicted"/>
<dbReference type="OrthoDB" id="4244404at2"/>